<dbReference type="InterPro" id="IPR004839">
    <property type="entry name" value="Aminotransferase_I/II_large"/>
</dbReference>
<dbReference type="GO" id="GO:0003700">
    <property type="term" value="F:DNA-binding transcription factor activity"/>
    <property type="evidence" value="ECO:0007669"/>
    <property type="project" value="InterPro"/>
</dbReference>
<comment type="similarity">
    <text evidence="1">In the C-terminal section; belongs to the class-I pyridoxal-phosphate-dependent aminotransferase family.</text>
</comment>
<keyword evidence="7" id="KW-0808">Transferase</keyword>
<dbReference type="Gene3D" id="3.90.1150.10">
    <property type="entry name" value="Aspartate Aminotransferase, domain 1"/>
    <property type="match status" value="1"/>
</dbReference>
<keyword evidence="8" id="KW-1185">Reference proteome</keyword>
<dbReference type="InterPro" id="IPR015424">
    <property type="entry name" value="PyrdxlP-dep_Trfase"/>
</dbReference>
<dbReference type="PROSITE" id="PS50949">
    <property type="entry name" value="HTH_GNTR"/>
    <property type="match status" value="1"/>
</dbReference>
<dbReference type="InterPro" id="IPR000524">
    <property type="entry name" value="Tscrpt_reg_HTH_GntR"/>
</dbReference>
<dbReference type="GO" id="GO:0003677">
    <property type="term" value="F:DNA binding"/>
    <property type="evidence" value="ECO:0007669"/>
    <property type="project" value="UniProtKB-KW"/>
</dbReference>
<keyword evidence="7" id="KW-0032">Aminotransferase</keyword>
<dbReference type="Pfam" id="PF00392">
    <property type="entry name" value="GntR"/>
    <property type="match status" value="1"/>
</dbReference>
<dbReference type="InterPro" id="IPR036390">
    <property type="entry name" value="WH_DNA-bd_sf"/>
</dbReference>
<keyword evidence="4 7" id="KW-0238">DNA-binding</keyword>
<dbReference type="SUPFAM" id="SSF53383">
    <property type="entry name" value="PLP-dependent transferases"/>
    <property type="match status" value="1"/>
</dbReference>
<evidence type="ECO:0000256" key="4">
    <source>
        <dbReference type="ARBA" id="ARBA00023125"/>
    </source>
</evidence>
<dbReference type="GO" id="GO:0008483">
    <property type="term" value="F:transaminase activity"/>
    <property type="evidence" value="ECO:0007669"/>
    <property type="project" value="UniProtKB-KW"/>
</dbReference>
<dbReference type="PANTHER" id="PTHR46577">
    <property type="entry name" value="HTH-TYPE TRANSCRIPTIONAL REGULATORY PROTEIN GABR"/>
    <property type="match status" value="1"/>
</dbReference>
<dbReference type="STRING" id="1123350.SAMN02744040_00436"/>
<accession>A0A1M5PEC1</accession>
<dbReference type="CDD" id="cd07377">
    <property type="entry name" value="WHTH_GntR"/>
    <property type="match status" value="1"/>
</dbReference>
<dbReference type="InterPro" id="IPR036388">
    <property type="entry name" value="WH-like_DNA-bd_sf"/>
</dbReference>
<dbReference type="Gene3D" id="3.40.640.10">
    <property type="entry name" value="Type I PLP-dependent aspartate aminotransferase-like (Major domain)"/>
    <property type="match status" value="1"/>
</dbReference>
<sequence length="498" mass="58221">MTIDLYFFAITICYYDIIEQVIHMEKYKFSLDKKDIPKYLQIYIKIKEMIQNGELEKNEKLPPIRKLANILSVNNNTIVKSYELLENEGFIYKIVGSGSYISEIKKYREEVSINLNEEIISFDIGNPSLEIFPVEDFKKAINMAVEKEGPSLFDYDEGLGYFNLREAICDYLRSFDIYSNPQKIQIISGAQQGIDIICKTLINYGDVIFCEEPTYNGALEVFKTKGAKVIQIPLLKDGIDLGILKLKLEKIRPKLIYVMPNFQNPTGISYSKEKKQKLINLAKEYDFYILEDDFLSDFKFYSNDNKTLKSYDNCERVIYIKSFSKILMPGLRIGFMDIPKGILNKVIWAKYSSDISTSSLVQKSLYYYMRHFNLKIHLKNLEQTYRIRFDKMKELIEDKFEGKLDFSIPSGGINFFLALPKGYSSIDFRNYLLDYGVSILPGSYFFDNPIEDRFFRLNIASTNIEKIEKGIDIINDKLDDFLMKHKNNIDFKNNRLFF</sequence>
<dbReference type="InterPro" id="IPR015421">
    <property type="entry name" value="PyrdxlP-dep_Trfase_major"/>
</dbReference>
<protein>
    <submittedName>
        <fullName evidence="7">DNA-binding transcriptional regulator, MocR family, contains an aminotransferase domain</fullName>
    </submittedName>
</protein>
<evidence type="ECO:0000259" key="6">
    <source>
        <dbReference type="PROSITE" id="PS50949"/>
    </source>
</evidence>
<name>A0A1M5PEC1_9FIRM</name>
<dbReference type="AlphaFoldDB" id="A0A1M5PEC1"/>
<keyword evidence="5" id="KW-0804">Transcription</keyword>
<evidence type="ECO:0000256" key="2">
    <source>
        <dbReference type="ARBA" id="ARBA00022898"/>
    </source>
</evidence>
<feature type="domain" description="HTH gntR-type" evidence="6">
    <location>
        <begin position="36"/>
        <end position="104"/>
    </location>
</feature>
<evidence type="ECO:0000256" key="3">
    <source>
        <dbReference type="ARBA" id="ARBA00023015"/>
    </source>
</evidence>
<dbReference type="Proteomes" id="UP000242520">
    <property type="component" value="Unassembled WGS sequence"/>
</dbReference>
<gene>
    <name evidence="7" type="ORF">SAMN02744040_00436</name>
</gene>
<keyword evidence="2" id="KW-0663">Pyridoxal phosphate</keyword>
<dbReference type="EMBL" id="FQXH01000006">
    <property type="protein sequence ID" value="SHH00102.1"/>
    <property type="molecule type" value="Genomic_DNA"/>
</dbReference>
<dbReference type="Gene3D" id="1.10.10.10">
    <property type="entry name" value="Winged helix-like DNA-binding domain superfamily/Winged helix DNA-binding domain"/>
    <property type="match status" value="1"/>
</dbReference>
<dbReference type="Pfam" id="PF00155">
    <property type="entry name" value="Aminotran_1_2"/>
    <property type="match status" value="1"/>
</dbReference>
<evidence type="ECO:0000256" key="1">
    <source>
        <dbReference type="ARBA" id="ARBA00005384"/>
    </source>
</evidence>
<dbReference type="InterPro" id="IPR051446">
    <property type="entry name" value="HTH_trans_reg/aminotransferase"/>
</dbReference>
<dbReference type="PANTHER" id="PTHR46577:SF2">
    <property type="entry name" value="TRANSCRIPTIONAL REGULATORY PROTEIN"/>
    <property type="match status" value="1"/>
</dbReference>
<evidence type="ECO:0000313" key="7">
    <source>
        <dbReference type="EMBL" id="SHH00102.1"/>
    </source>
</evidence>
<evidence type="ECO:0000313" key="8">
    <source>
        <dbReference type="Proteomes" id="UP000242520"/>
    </source>
</evidence>
<dbReference type="SUPFAM" id="SSF46785">
    <property type="entry name" value="Winged helix' DNA-binding domain"/>
    <property type="match status" value="1"/>
</dbReference>
<keyword evidence="3" id="KW-0805">Transcription regulation</keyword>
<reference evidence="8" key="1">
    <citation type="submission" date="2016-11" db="EMBL/GenBank/DDBJ databases">
        <authorList>
            <person name="Varghese N."/>
            <person name="Submissions S."/>
        </authorList>
    </citation>
    <scope>NUCLEOTIDE SEQUENCE [LARGE SCALE GENOMIC DNA]</scope>
    <source>
        <strain evidence="8">DSM 15285</strain>
    </source>
</reference>
<dbReference type="GO" id="GO:0030170">
    <property type="term" value="F:pyridoxal phosphate binding"/>
    <property type="evidence" value="ECO:0007669"/>
    <property type="project" value="InterPro"/>
</dbReference>
<dbReference type="InterPro" id="IPR015422">
    <property type="entry name" value="PyrdxlP-dep_Trfase_small"/>
</dbReference>
<organism evidence="7 8">
    <name type="scientific">Tepidibacter thalassicus DSM 15285</name>
    <dbReference type="NCBI Taxonomy" id="1123350"/>
    <lineage>
        <taxon>Bacteria</taxon>
        <taxon>Bacillati</taxon>
        <taxon>Bacillota</taxon>
        <taxon>Clostridia</taxon>
        <taxon>Peptostreptococcales</taxon>
        <taxon>Peptostreptococcaceae</taxon>
        <taxon>Tepidibacter</taxon>
    </lineage>
</organism>
<dbReference type="SMART" id="SM00345">
    <property type="entry name" value="HTH_GNTR"/>
    <property type="match status" value="1"/>
</dbReference>
<dbReference type="CDD" id="cd00609">
    <property type="entry name" value="AAT_like"/>
    <property type="match status" value="1"/>
</dbReference>
<proteinExistence type="inferred from homology"/>
<evidence type="ECO:0000256" key="5">
    <source>
        <dbReference type="ARBA" id="ARBA00023163"/>
    </source>
</evidence>